<gene>
    <name evidence="1" type="ORF">SDC9_145901</name>
</gene>
<dbReference type="EMBL" id="VSSQ01044847">
    <property type="protein sequence ID" value="MPM98712.1"/>
    <property type="molecule type" value="Genomic_DNA"/>
</dbReference>
<accession>A0A645EDP5</accession>
<proteinExistence type="predicted"/>
<organism evidence="1">
    <name type="scientific">bioreactor metagenome</name>
    <dbReference type="NCBI Taxonomy" id="1076179"/>
    <lineage>
        <taxon>unclassified sequences</taxon>
        <taxon>metagenomes</taxon>
        <taxon>ecological metagenomes</taxon>
    </lineage>
</organism>
<dbReference type="PROSITE" id="PS51257">
    <property type="entry name" value="PROKAR_LIPOPROTEIN"/>
    <property type="match status" value="1"/>
</dbReference>
<reference evidence="1" key="1">
    <citation type="submission" date="2019-08" db="EMBL/GenBank/DDBJ databases">
        <authorList>
            <person name="Kucharzyk K."/>
            <person name="Murdoch R.W."/>
            <person name="Higgins S."/>
            <person name="Loffler F."/>
        </authorList>
    </citation>
    <scope>NUCLEOTIDE SEQUENCE</scope>
</reference>
<comment type="caution">
    <text evidence="1">The sequence shown here is derived from an EMBL/GenBank/DDBJ whole genome shotgun (WGS) entry which is preliminary data.</text>
</comment>
<dbReference type="AlphaFoldDB" id="A0A645EDP5"/>
<protein>
    <submittedName>
        <fullName evidence="1">Uncharacterized protein</fullName>
    </submittedName>
</protein>
<sequence length="157" mass="16825">MYCSLRLKTATWPLLFLYSCDESTPIRALFLSHNKAAAGCLSMRNGGNEGLTVIIIPHAARLSGWNIASLSRPMVTVWSAWICKEETGTSSPSPEGISTLSFLAGLLLASSTKSDTSVPNAPLNPVPKSPSTIQVAASSAFWTRSVWLESQRSVSNP</sequence>
<evidence type="ECO:0000313" key="1">
    <source>
        <dbReference type="EMBL" id="MPM98712.1"/>
    </source>
</evidence>
<name>A0A645EDP5_9ZZZZ</name>